<feature type="binding site" evidence="10">
    <location>
        <begin position="9"/>
        <end position="14"/>
    </location>
    <ligand>
        <name>substrate</name>
    </ligand>
</feature>
<keyword evidence="7 10" id="KW-0546">Nucleotide metabolism</keyword>
<evidence type="ECO:0000256" key="5">
    <source>
        <dbReference type="ARBA" id="ARBA00022801"/>
    </source>
</evidence>
<comment type="similarity">
    <text evidence="1 10 11">Belongs to the HAM1 NTPase family.</text>
</comment>
<evidence type="ECO:0000256" key="11">
    <source>
        <dbReference type="RuleBase" id="RU003781"/>
    </source>
</evidence>
<keyword evidence="5 10" id="KW-0378">Hydrolase</keyword>
<gene>
    <name evidence="12" type="ORF">SAMN05444487_10241</name>
</gene>
<feature type="binding site" evidence="10">
    <location>
        <begin position="155"/>
        <end position="158"/>
    </location>
    <ligand>
        <name>substrate</name>
    </ligand>
</feature>
<dbReference type="GO" id="GO:0009146">
    <property type="term" value="P:purine nucleoside triphosphate catabolic process"/>
    <property type="evidence" value="ECO:0007669"/>
    <property type="project" value="UniProtKB-UniRule"/>
</dbReference>
<dbReference type="PANTHER" id="PTHR11067">
    <property type="entry name" value="INOSINE TRIPHOSPHATE PYROPHOSPHATASE/HAM1 PROTEIN"/>
    <property type="match status" value="1"/>
</dbReference>
<evidence type="ECO:0000256" key="8">
    <source>
        <dbReference type="ARBA" id="ARBA00051875"/>
    </source>
</evidence>
<feature type="binding site" evidence="10">
    <location>
        <position position="73"/>
    </location>
    <ligand>
        <name>substrate</name>
    </ligand>
</feature>
<dbReference type="InterPro" id="IPR002637">
    <property type="entry name" value="RdgB/HAM1"/>
</dbReference>
<evidence type="ECO:0000256" key="6">
    <source>
        <dbReference type="ARBA" id="ARBA00022842"/>
    </source>
</evidence>
<evidence type="ECO:0000256" key="7">
    <source>
        <dbReference type="ARBA" id="ARBA00023080"/>
    </source>
</evidence>
<protein>
    <recommendedName>
        <fullName evidence="10">dITP/XTP pyrophosphatase</fullName>
        <ecNumber evidence="10">3.6.1.66</ecNumber>
    </recommendedName>
    <alternativeName>
        <fullName evidence="10">Non-canonical purine NTP pyrophosphatase</fullName>
    </alternativeName>
    <alternativeName>
        <fullName evidence="10">Non-standard purine NTP pyrophosphatase</fullName>
    </alternativeName>
    <alternativeName>
        <fullName evidence="10">Nucleoside-triphosphate diphosphatase</fullName>
    </alternativeName>
    <alternativeName>
        <fullName evidence="10">Nucleoside-triphosphate pyrophosphatase</fullName>
        <shortName evidence="10">NTPase</shortName>
    </alternativeName>
</protein>
<dbReference type="HAMAP" id="MF_01405">
    <property type="entry name" value="Non_canon_purine_NTPase"/>
    <property type="match status" value="1"/>
</dbReference>
<feature type="binding site" evidence="10">
    <location>
        <position position="72"/>
    </location>
    <ligand>
        <name>Mg(2+)</name>
        <dbReference type="ChEBI" id="CHEBI:18420"/>
    </ligand>
</feature>
<evidence type="ECO:0000256" key="10">
    <source>
        <dbReference type="HAMAP-Rule" id="MF_01405"/>
    </source>
</evidence>
<dbReference type="GO" id="GO:0035870">
    <property type="term" value="F:dITP diphosphatase activity"/>
    <property type="evidence" value="ECO:0007669"/>
    <property type="project" value="UniProtKB-UniRule"/>
</dbReference>
<comment type="catalytic activity">
    <reaction evidence="10">
        <text>ITP + H2O = IMP + diphosphate + H(+)</text>
        <dbReference type="Rhea" id="RHEA:29399"/>
        <dbReference type="ChEBI" id="CHEBI:15377"/>
        <dbReference type="ChEBI" id="CHEBI:15378"/>
        <dbReference type="ChEBI" id="CHEBI:33019"/>
        <dbReference type="ChEBI" id="CHEBI:58053"/>
        <dbReference type="ChEBI" id="CHEBI:61402"/>
        <dbReference type="EC" id="3.6.1.66"/>
    </reaction>
</comment>
<dbReference type="FunFam" id="3.90.950.10:FF:000001">
    <property type="entry name" value="dITP/XTP pyrophosphatase"/>
    <property type="match status" value="1"/>
</dbReference>
<dbReference type="STRING" id="1048340.SAMN05444487_10241"/>
<dbReference type="CDD" id="cd00515">
    <property type="entry name" value="HAM1"/>
    <property type="match status" value="1"/>
</dbReference>
<organism evidence="12 13">
    <name type="scientific">Marininema mesophilum</name>
    <dbReference type="NCBI Taxonomy" id="1048340"/>
    <lineage>
        <taxon>Bacteria</taxon>
        <taxon>Bacillati</taxon>
        <taxon>Bacillota</taxon>
        <taxon>Bacilli</taxon>
        <taxon>Bacillales</taxon>
        <taxon>Thermoactinomycetaceae</taxon>
        <taxon>Marininema</taxon>
    </lineage>
</organism>
<comment type="subunit">
    <text evidence="2 10">Homodimer.</text>
</comment>
<feature type="binding site" evidence="10">
    <location>
        <position position="178"/>
    </location>
    <ligand>
        <name>substrate</name>
    </ligand>
</feature>
<comment type="cofactor">
    <cofactor evidence="10">
        <name>Mg(2+)</name>
        <dbReference type="ChEBI" id="CHEBI:18420"/>
    </cofactor>
    <text evidence="10">Binds 1 Mg(2+) ion per subunit.</text>
</comment>
<evidence type="ECO:0000256" key="2">
    <source>
        <dbReference type="ARBA" id="ARBA00011738"/>
    </source>
</evidence>
<keyword evidence="13" id="KW-1185">Reference proteome</keyword>
<keyword evidence="6 10" id="KW-0460">Magnesium</keyword>
<comment type="catalytic activity">
    <reaction evidence="8 10">
        <text>dITP + H2O = dIMP + diphosphate + H(+)</text>
        <dbReference type="Rhea" id="RHEA:28342"/>
        <dbReference type="ChEBI" id="CHEBI:15377"/>
        <dbReference type="ChEBI" id="CHEBI:15378"/>
        <dbReference type="ChEBI" id="CHEBI:33019"/>
        <dbReference type="ChEBI" id="CHEBI:61194"/>
        <dbReference type="ChEBI" id="CHEBI:61382"/>
        <dbReference type="EC" id="3.6.1.66"/>
    </reaction>
</comment>
<accession>A0A1H2RZW7</accession>
<keyword evidence="4 10" id="KW-0547">Nucleotide-binding</keyword>
<evidence type="ECO:0000256" key="9">
    <source>
        <dbReference type="ARBA" id="ARBA00052017"/>
    </source>
</evidence>
<dbReference type="InterPro" id="IPR029001">
    <property type="entry name" value="ITPase-like_fam"/>
</dbReference>
<comment type="function">
    <text evidence="10">Pyrophosphatase that catalyzes the hydrolysis of nucleoside triphosphates to their monophosphate derivatives, with a high preference for the non-canonical purine nucleotides XTP (xanthosine triphosphate), dITP (deoxyinosine triphosphate) and ITP. Seems to function as a house-cleaning enzyme that removes non-canonical purine nucleotides from the nucleotide pool, thus preventing their incorporation into DNA/RNA and avoiding chromosomal lesions.</text>
</comment>
<dbReference type="GO" id="GO:0036220">
    <property type="term" value="F:ITP diphosphatase activity"/>
    <property type="evidence" value="ECO:0007669"/>
    <property type="project" value="UniProtKB-UniRule"/>
</dbReference>
<evidence type="ECO:0000313" key="12">
    <source>
        <dbReference type="EMBL" id="SDW24189.1"/>
    </source>
</evidence>
<dbReference type="NCBIfam" id="NF011397">
    <property type="entry name" value="PRK14822.1"/>
    <property type="match status" value="1"/>
</dbReference>
<dbReference type="EMBL" id="FNNQ01000002">
    <property type="protein sequence ID" value="SDW24189.1"/>
    <property type="molecule type" value="Genomic_DNA"/>
</dbReference>
<evidence type="ECO:0000256" key="4">
    <source>
        <dbReference type="ARBA" id="ARBA00022741"/>
    </source>
</evidence>
<comment type="caution">
    <text evidence="10">Lacks conserved residue(s) required for the propagation of feature annotation.</text>
</comment>
<dbReference type="SUPFAM" id="SSF52972">
    <property type="entry name" value="ITPase-like"/>
    <property type="match status" value="1"/>
</dbReference>
<dbReference type="GO" id="GO:0046872">
    <property type="term" value="F:metal ion binding"/>
    <property type="evidence" value="ECO:0007669"/>
    <property type="project" value="UniProtKB-KW"/>
</dbReference>
<sequence length="205" mass="22465">MWNELVFATGNAHKVEELDAIFRQALGIRVIGLNGLSDLPEIVEDQDTFEGNAIKKAETIARLHNRPVAADDSGLAVEALEGAPGVYSARYAGENATDRENNRKLLREMEKVGAKERECAFVCALALAIPGEPTQTVRGEVTGEITLEPRGNYGFGYDPMVYLPELDRTVAELLPEEKNQISHRATAAKKLIPLLLKAYSFPTSI</sequence>
<comment type="catalytic activity">
    <reaction evidence="9 10">
        <text>XTP + H2O = XMP + diphosphate + H(+)</text>
        <dbReference type="Rhea" id="RHEA:28610"/>
        <dbReference type="ChEBI" id="CHEBI:15377"/>
        <dbReference type="ChEBI" id="CHEBI:15378"/>
        <dbReference type="ChEBI" id="CHEBI:33019"/>
        <dbReference type="ChEBI" id="CHEBI:57464"/>
        <dbReference type="ChEBI" id="CHEBI:61314"/>
        <dbReference type="EC" id="3.6.1.66"/>
    </reaction>
</comment>
<dbReference type="GO" id="GO:0036222">
    <property type="term" value="F:XTP diphosphatase activity"/>
    <property type="evidence" value="ECO:0007669"/>
    <property type="project" value="UniProtKB-UniRule"/>
</dbReference>
<dbReference type="GO" id="GO:0005829">
    <property type="term" value="C:cytosol"/>
    <property type="evidence" value="ECO:0007669"/>
    <property type="project" value="TreeGrafter"/>
</dbReference>
<dbReference type="Gene3D" id="3.90.950.10">
    <property type="match status" value="1"/>
</dbReference>
<keyword evidence="3 10" id="KW-0479">Metal-binding</keyword>
<dbReference type="NCBIfam" id="TIGR00042">
    <property type="entry name" value="RdgB/HAM1 family non-canonical purine NTP pyrophosphatase"/>
    <property type="match status" value="1"/>
</dbReference>
<reference evidence="12 13" key="1">
    <citation type="submission" date="2016-10" db="EMBL/GenBank/DDBJ databases">
        <authorList>
            <person name="de Groot N.N."/>
        </authorList>
    </citation>
    <scope>NUCLEOTIDE SEQUENCE [LARGE SCALE GENOMIC DNA]</scope>
    <source>
        <strain evidence="12 13">DSM 45610</strain>
    </source>
</reference>
<dbReference type="PANTHER" id="PTHR11067:SF9">
    <property type="entry name" value="INOSINE TRIPHOSPHATE PYROPHOSPHATASE"/>
    <property type="match status" value="1"/>
</dbReference>
<dbReference type="EC" id="3.6.1.66" evidence="10"/>
<evidence type="ECO:0000313" key="13">
    <source>
        <dbReference type="Proteomes" id="UP000198534"/>
    </source>
</evidence>
<dbReference type="GO" id="GO:0017111">
    <property type="term" value="F:ribonucleoside triphosphate phosphatase activity"/>
    <property type="evidence" value="ECO:0007669"/>
    <property type="project" value="InterPro"/>
</dbReference>
<dbReference type="Pfam" id="PF01725">
    <property type="entry name" value="Ham1p_like"/>
    <property type="match status" value="1"/>
</dbReference>
<name>A0A1H2RZW7_9BACL</name>
<evidence type="ECO:0000256" key="1">
    <source>
        <dbReference type="ARBA" id="ARBA00008023"/>
    </source>
</evidence>
<dbReference type="GO" id="GO:0000166">
    <property type="term" value="F:nucleotide binding"/>
    <property type="evidence" value="ECO:0007669"/>
    <property type="project" value="UniProtKB-KW"/>
</dbReference>
<dbReference type="GO" id="GO:0009117">
    <property type="term" value="P:nucleotide metabolic process"/>
    <property type="evidence" value="ECO:0007669"/>
    <property type="project" value="UniProtKB-KW"/>
</dbReference>
<dbReference type="AlphaFoldDB" id="A0A1H2RZW7"/>
<proteinExistence type="inferred from homology"/>
<dbReference type="Proteomes" id="UP000198534">
    <property type="component" value="Unassembled WGS sequence"/>
</dbReference>
<feature type="active site" description="Proton acceptor" evidence="10">
    <location>
        <position position="72"/>
    </location>
</feature>
<dbReference type="InterPro" id="IPR020922">
    <property type="entry name" value="dITP/XTP_pyrophosphatase"/>
</dbReference>
<feature type="binding site" evidence="10">
    <location>
        <begin position="183"/>
        <end position="184"/>
    </location>
    <ligand>
        <name>substrate</name>
    </ligand>
</feature>
<evidence type="ECO:0000256" key="3">
    <source>
        <dbReference type="ARBA" id="ARBA00022723"/>
    </source>
</evidence>